<dbReference type="AlphaFoldDB" id="A0A387BNY6"/>
<reference evidence="1 2" key="1">
    <citation type="submission" date="2018-09" db="EMBL/GenBank/DDBJ databases">
        <title>Genome sequencing of strain 2DFW10M-5.</title>
        <authorList>
            <person name="Heo J."/>
            <person name="Kim S.-J."/>
            <person name="Kwon S.-W."/>
        </authorList>
    </citation>
    <scope>NUCLEOTIDE SEQUENCE [LARGE SCALE GENOMIC DNA]</scope>
    <source>
        <strain evidence="1 2">2DFW10M-5</strain>
    </source>
</reference>
<evidence type="ECO:0000313" key="1">
    <source>
        <dbReference type="EMBL" id="AYG04182.1"/>
    </source>
</evidence>
<sequence length="611" mass="64019">MGRMSTAAADRRPRRERRNKGKRWVGWLIAAVLLIAVAAIAWAGVRGILAANELRRALPVANTIQTDIMNGDAAAATSAASGLRQRADKAHALTSDPVYRVVEKTPWLGPNLRALSGLSASAASVTGNGLDPLTRLAGELNADSFKPQNGALNVAPLATAAPTLAKADTAVQAGARAAHAVSTKGVVAPLATAVDQYTTKIDQVAAFTGAASRAATLLPGMLGQDSPRTYLLLVLNNAELRASGGIPGSVIHVTADHGSISFDSQYSGSSFGPYDQPIAPLAAPTNELFTQITGEYMQDVTLTPHFDQSAKLAMAMWQQRFGQSVDGVVSLDPVALKYILQATGPVTVAAGTPQQTELTSQNVVKALLSDVYARFSDPNAQDAFFDVASGAIFSKLTAGQFEPAAMLTAFAHIGDERRMRVWSAKPEEEKQLVQTTLAGGPPKSAAGEQRFGVYLADGTGSKMDYYLHTSVTTGQLTCSNVGPLYVVEITLKNGVAPDQVASLPEYVSGGGSFGVPVGTMRTQVTVYGSPDVEFGNAFDGKGGAEPVKFVKDGDRSVAQYVVDVKAGESSTVRLVYNPKKGKTGKPAVDVTPQINPVSVSRGKFECGTVLK</sequence>
<accession>A0A387BNY6</accession>
<proteinExistence type="predicted"/>
<keyword evidence="2" id="KW-1185">Reference proteome</keyword>
<dbReference type="OrthoDB" id="3203519at2"/>
<gene>
    <name evidence="1" type="ORF">D7I44_12000</name>
</gene>
<dbReference type="EMBL" id="CP032624">
    <property type="protein sequence ID" value="AYG04182.1"/>
    <property type="molecule type" value="Genomic_DNA"/>
</dbReference>
<dbReference type="Pfam" id="PF13196">
    <property type="entry name" value="DUF4012"/>
    <property type="match status" value="1"/>
</dbReference>
<dbReference type="InterPro" id="IPR025101">
    <property type="entry name" value="DUF4012"/>
</dbReference>
<dbReference type="Proteomes" id="UP000275069">
    <property type="component" value="Chromosome"/>
</dbReference>
<name>A0A387BNY6_9MICO</name>
<dbReference type="KEGG" id="gry:D7I44_12000"/>
<evidence type="ECO:0000313" key="2">
    <source>
        <dbReference type="Proteomes" id="UP000275069"/>
    </source>
</evidence>
<organism evidence="1 2">
    <name type="scientific">Gryllotalpicola protaetiae</name>
    <dbReference type="NCBI Taxonomy" id="2419771"/>
    <lineage>
        <taxon>Bacteria</taxon>
        <taxon>Bacillati</taxon>
        <taxon>Actinomycetota</taxon>
        <taxon>Actinomycetes</taxon>
        <taxon>Micrococcales</taxon>
        <taxon>Microbacteriaceae</taxon>
        <taxon>Gryllotalpicola</taxon>
    </lineage>
</organism>
<protein>
    <submittedName>
        <fullName evidence="1">DUF4012 domain-containing protein</fullName>
    </submittedName>
</protein>